<comment type="caution">
    <text evidence="2">The sequence shown here is derived from an EMBL/GenBank/DDBJ whole genome shotgun (WGS) entry which is preliminary data.</text>
</comment>
<feature type="region of interest" description="Disordered" evidence="1">
    <location>
        <begin position="20"/>
        <end position="69"/>
    </location>
</feature>
<dbReference type="EMBL" id="CAKOGP040001335">
    <property type="protein sequence ID" value="CAJ1945099.1"/>
    <property type="molecule type" value="Genomic_DNA"/>
</dbReference>
<dbReference type="Proteomes" id="UP001295423">
    <property type="component" value="Unassembled WGS sequence"/>
</dbReference>
<sequence length="69" mass="6317">MTLTCGLSLRGAVGIVIGSVSGARRNGGGRSNIGRGNGGDGGDGGDGGNGYNGGGGNGGNRGARGGLRG</sequence>
<keyword evidence="3" id="KW-1185">Reference proteome</keyword>
<evidence type="ECO:0000313" key="2">
    <source>
        <dbReference type="EMBL" id="CAJ1945099.1"/>
    </source>
</evidence>
<reference evidence="2" key="1">
    <citation type="submission" date="2023-08" db="EMBL/GenBank/DDBJ databases">
        <authorList>
            <person name="Audoor S."/>
            <person name="Bilcke G."/>
        </authorList>
    </citation>
    <scope>NUCLEOTIDE SEQUENCE</scope>
</reference>
<evidence type="ECO:0000313" key="3">
    <source>
        <dbReference type="Proteomes" id="UP001295423"/>
    </source>
</evidence>
<dbReference type="AlphaFoldDB" id="A0AAD2FM85"/>
<proteinExistence type="predicted"/>
<feature type="compositionally biased region" description="Gly residues" evidence="1">
    <location>
        <begin position="25"/>
        <end position="69"/>
    </location>
</feature>
<organism evidence="2 3">
    <name type="scientific">Cylindrotheca closterium</name>
    <dbReference type="NCBI Taxonomy" id="2856"/>
    <lineage>
        <taxon>Eukaryota</taxon>
        <taxon>Sar</taxon>
        <taxon>Stramenopiles</taxon>
        <taxon>Ochrophyta</taxon>
        <taxon>Bacillariophyta</taxon>
        <taxon>Bacillariophyceae</taxon>
        <taxon>Bacillariophycidae</taxon>
        <taxon>Bacillariales</taxon>
        <taxon>Bacillariaceae</taxon>
        <taxon>Cylindrotheca</taxon>
    </lineage>
</organism>
<accession>A0AAD2FM85</accession>
<name>A0AAD2FM85_9STRA</name>
<protein>
    <submittedName>
        <fullName evidence="2">Uncharacterized protein</fullName>
    </submittedName>
</protein>
<gene>
    <name evidence="2" type="ORF">CYCCA115_LOCUS9243</name>
</gene>
<evidence type="ECO:0000256" key="1">
    <source>
        <dbReference type="SAM" id="MobiDB-lite"/>
    </source>
</evidence>